<organism evidence="3 4">
    <name type="scientific">Gordonia otitidis (strain DSM 44809 / CCUG 52243 / JCM 12355 / NBRC 100426 / IFM 10032)</name>
    <dbReference type="NCBI Taxonomy" id="1108044"/>
    <lineage>
        <taxon>Bacteria</taxon>
        <taxon>Bacillati</taxon>
        <taxon>Actinomycetota</taxon>
        <taxon>Actinomycetes</taxon>
        <taxon>Mycobacteriales</taxon>
        <taxon>Gordoniaceae</taxon>
        <taxon>Gordonia</taxon>
    </lineage>
</organism>
<evidence type="ECO:0000313" key="3">
    <source>
        <dbReference type="EMBL" id="GAB33019.1"/>
    </source>
</evidence>
<evidence type="ECO:0000256" key="1">
    <source>
        <dbReference type="SAM" id="SignalP"/>
    </source>
</evidence>
<dbReference type="OrthoDB" id="4371169at2"/>
<dbReference type="InterPro" id="IPR029058">
    <property type="entry name" value="AB_hydrolase_fold"/>
</dbReference>
<reference evidence="3" key="1">
    <citation type="submission" date="2012-02" db="EMBL/GenBank/DDBJ databases">
        <title>Whole genome shotgun sequence of Gordonia otitidis NBRC 100426.</title>
        <authorList>
            <person name="Yoshida I."/>
            <person name="Hosoyama A."/>
            <person name="Tsuchikane K."/>
            <person name="Katsumata H."/>
            <person name="Yamazaki S."/>
            <person name="Fujita N."/>
        </authorList>
    </citation>
    <scope>NUCLEOTIDE SEQUENCE [LARGE SCALE GENOMIC DNA]</scope>
    <source>
        <strain evidence="3">NBRC 100426</strain>
    </source>
</reference>
<keyword evidence="4" id="KW-1185">Reference proteome</keyword>
<keyword evidence="1" id="KW-0732">Signal</keyword>
<dbReference type="InterPro" id="IPR013228">
    <property type="entry name" value="PE-PPE_C"/>
</dbReference>
<dbReference type="AlphaFoldDB" id="H5THR1"/>
<proteinExistence type="predicted"/>
<dbReference type="SUPFAM" id="SSF53474">
    <property type="entry name" value="alpha/beta-Hydrolases"/>
    <property type="match status" value="1"/>
</dbReference>
<protein>
    <recommendedName>
        <fullName evidence="2">PE-PPE domain-containing protein</fullName>
    </recommendedName>
</protein>
<dbReference type="Pfam" id="PF08237">
    <property type="entry name" value="PE-PPE"/>
    <property type="match status" value="1"/>
</dbReference>
<sequence>MRSKLVGFVCALCLLLPAVWFGSATATADTGVTVLTVGPNPNVVSAPMSSELRGVMCKAPNTCKSVSYKTSGLLSSVVDSGVSALSTAIAASPGKKAVMGFSQGALVASEWLKRNAGSAGSPAASDMYFVLFGNPQHPLNGRNTLQRTGTPTPYTKYKTIDISREYDGMSDYPNDVGNTLAVVNAQDGYTSIHPNYTAVDVNASSNLVTRKGNYTFVLVPTQYLPRYERMRNMGLGWLADQGNSTWKPVVDRGYDRSGYAKLGDTRVLPIG</sequence>
<dbReference type="Proteomes" id="UP000005038">
    <property type="component" value="Unassembled WGS sequence"/>
</dbReference>
<dbReference type="RefSeq" id="WP_007237280.1">
    <property type="nucleotide sequence ID" value="NZ_BAFB01000036.1"/>
</dbReference>
<feature type="signal peptide" evidence="1">
    <location>
        <begin position="1"/>
        <end position="28"/>
    </location>
</feature>
<dbReference type="Gene3D" id="3.40.50.1820">
    <property type="entry name" value="alpha/beta hydrolase"/>
    <property type="match status" value="1"/>
</dbReference>
<feature type="chain" id="PRO_5003598869" description="PE-PPE domain-containing protein" evidence="1">
    <location>
        <begin position="29"/>
        <end position="271"/>
    </location>
</feature>
<evidence type="ECO:0000259" key="2">
    <source>
        <dbReference type="Pfam" id="PF08237"/>
    </source>
</evidence>
<comment type="caution">
    <text evidence="3">The sequence shown here is derived from an EMBL/GenBank/DDBJ whole genome shotgun (WGS) entry which is preliminary data.</text>
</comment>
<name>H5THR1_GORO1</name>
<dbReference type="EMBL" id="BAFB01000036">
    <property type="protein sequence ID" value="GAB33019.1"/>
    <property type="molecule type" value="Genomic_DNA"/>
</dbReference>
<feature type="domain" description="PE-PPE" evidence="2">
    <location>
        <begin position="60"/>
        <end position="255"/>
    </location>
</feature>
<dbReference type="STRING" id="1108044.GOOTI_036_00300"/>
<gene>
    <name evidence="3" type="ORF">GOOTI_036_00300</name>
</gene>
<evidence type="ECO:0000313" key="4">
    <source>
        <dbReference type="Proteomes" id="UP000005038"/>
    </source>
</evidence>
<accession>H5THR1</accession>